<sequence>MWPSSREVEAALMEKGYFDAQLIDLHYNNKTHSVTLKYKAPVHNEEETAVLFKDCFSASFNTWLEGMEGDIPDSPNELSFFFHEISIKDVKINGVQLYECSMIIPMMDCRIVCKTIVL</sequence>
<organism evidence="1 2">
    <name type="scientific">Planococcus glaciei</name>
    <dbReference type="NCBI Taxonomy" id="459472"/>
    <lineage>
        <taxon>Bacteria</taxon>
        <taxon>Bacillati</taxon>
        <taxon>Bacillota</taxon>
        <taxon>Bacilli</taxon>
        <taxon>Bacillales</taxon>
        <taxon>Caryophanaceae</taxon>
        <taxon>Planococcus</taxon>
    </lineage>
</organism>
<gene>
    <name evidence="1" type="ORF">HF394_17595</name>
</gene>
<dbReference type="EMBL" id="CP051177">
    <property type="protein sequence ID" value="QKX52241.1"/>
    <property type="molecule type" value="Genomic_DNA"/>
</dbReference>
<evidence type="ECO:0000313" key="1">
    <source>
        <dbReference type="EMBL" id="QKX52241.1"/>
    </source>
</evidence>
<reference evidence="2" key="2">
    <citation type="submission" date="2020-06" db="EMBL/GenBank/DDBJ databases">
        <title>Isolation of Planomicrobium glaciei.</title>
        <authorList>
            <person name="Malisova L."/>
            <person name="Safrankova R."/>
            <person name="Jakubu V."/>
            <person name="Spanelova P."/>
        </authorList>
    </citation>
    <scope>NUCLEOTIDE SEQUENCE [LARGE SCALE GENOMIC DNA]</scope>
    <source>
        <strain evidence="2">NRL-ATB46093</strain>
    </source>
</reference>
<dbReference type="AlphaFoldDB" id="A0A7H8QFI7"/>
<dbReference type="Proteomes" id="UP000509222">
    <property type="component" value="Chromosome"/>
</dbReference>
<reference evidence="1 2" key="1">
    <citation type="submission" date="2020-04" db="EMBL/GenBank/DDBJ databases">
        <authorList>
            <person name="Pajer P."/>
            <person name="Broz P."/>
        </authorList>
    </citation>
    <scope>NUCLEOTIDE SEQUENCE [LARGE SCALE GENOMIC DNA]</scope>
    <source>
        <strain evidence="2">NRL-ATB46093</strain>
    </source>
</reference>
<name>A0A7H8QFI7_9BACL</name>
<protein>
    <submittedName>
        <fullName evidence="1">Uncharacterized protein</fullName>
    </submittedName>
</protein>
<evidence type="ECO:0000313" key="2">
    <source>
        <dbReference type="Proteomes" id="UP000509222"/>
    </source>
</evidence>
<dbReference type="RefSeq" id="WP_176294982.1">
    <property type="nucleotide sequence ID" value="NZ_CP051177.1"/>
</dbReference>
<accession>A0A7H8QFI7</accession>
<proteinExistence type="predicted"/>
<keyword evidence="2" id="KW-1185">Reference proteome</keyword>